<accession>A0AAE0J653</accession>
<protein>
    <recommendedName>
        <fullName evidence="3">Alternative oxidase</fullName>
    </recommendedName>
</protein>
<evidence type="ECO:0000313" key="2">
    <source>
        <dbReference type="Proteomes" id="UP001286456"/>
    </source>
</evidence>
<dbReference type="CDD" id="cd11296">
    <property type="entry name" value="O-FucT_like"/>
    <property type="match status" value="1"/>
</dbReference>
<keyword evidence="2" id="KW-1185">Reference proteome</keyword>
<organism evidence="1 2">
    <name type="scientific">Cercophora scortea</name>
    <dbReference type="NCBI Taxonomy" id="314031"/>
    <lineage>
        <taxon>Eukaryota</taxon>
        <taxon>Fungi</taxon>
        <taxon>Dikarya</taxon>
        <taxon>Ascomycota</taxon>
        <taxon>Pezizomycotina</taxon>
        <taxon>Sordariomycetes</taxon>
        <taxon>Sordariomycetidae</taxon>
        <taxon>Sordariales</taxon>
        <taxon>Lasiosphaeriaceae</taxon>
        <taxon>Cercophora</taxon>
    </lineage>
</organism>
<dbReference type="Proteomes" id="UP001286456">
    <property type="component" value="Unassembled WGS sequence"/>
</dbReference>
<dbReference type="EMBL" id="JAUEPO010000001">
    <property type="protein sequence ID" value="KAK3337242.1"/>
    <property type="molecule type" value="Genomic_DNA"/>
</dbReference>
<sequence>MLSSPSISQVLKYAVPLLFSAWLLSFLISYESAYHGVVRQFKDERELFISDFLEHEVDGSFDGFGITGLCASKKWTPGLILSCDAAPGGVGVVKNAHLSCIRFAIEMGTELVVPRIVKRDQKDIANLTPHNGGGPQRGVPIDYFFDYDNLHETLSRFCPQMKVYRSMDELHDVPHKSYNFELGALDVARTNGSIIADMPHLPAQFKAYMDRVAPPATRRYPLRFNLAVTNWAFPTAFDTPSFARNFGRILRIRKDARTLAASALFNMQKQFNLALDPRSGIRNGSFVGIHLRTEKDGDTIFPSYENQAAYLLEYLASAHARVAFLATGATEEHITAFSTRARDFGVTVVLKRDVLHDADLALLNTLTWDQRALVDYEIMLRAGLMAGPSESSFAWNLALRRNGADGVSRGTHHVAPNVRVQWKDAHSAIFGASERGLLYMATIWP</sequence>
<proteinExistence type="predicted"/>
<dbReference type="Gene3D" id="3.40.50.11350">
    <property type="match status" value="1"/>
</dbReference>
<evidence type="ECO:0000313" key="1">
    <source>
        <dbReference type="EMBL" id="KAK3337242.1"/>
    </source>
</evidence>
<name>A0AAE0J653_9PEZI</name>
<reference evidence="1" key="2">
    <citation type="submission" date="2023-06" db="EMBL/GenBank/DDBJ databases">
        <authorList>
            <consortium name="Lawrence Berkeley National Laboratory"/>
            <person name="Haridas S."/>
            <person name="Hensen N."/>
            <person name="Bonometti L."/>
            <person name="Westerberg I."/>
            <person name="Brannstrom I.O."/>
            <person name="Guillou S."/>
            <person name="Cros-Aarteil S."/>
            <person name="Calhoun S."/>
            <person name="Kuo A."/>
            <person name="Mondo S."/>
            <person name="Pangilinan J."/>
            <person name="Riley R."/>
            <person name="Labutti K."/>
            <person name="Andreopoulos B."/>
            <person name="Lipzen A."/>
            <person name="Chen C."/>
            <person name="Yanf M."/>
            <person name="Daum C."/>
            <person name="Ng V."/>
            <person name="Clum A."/>
            <person name="Steindorff A."/>
            <person name="Ohm R."/>
            <person name="Martin F."/>
            <person name="Silar P."/>
            <person name="Natvig D."/>
            <person name="Lalanne C."/>
            <person name="Gautier V."/>
            <person name="Ament-Velasquez S.L."/>
            <person name="Kruys A."/>
            <person name="Hutchinson M.I."/>
            <person name="Powell A.J."/>
            <person name="Barry K."/>
            <person name="Miller A.N."/>
            <person name="Grigoriev I.V."/>
            <person name="Debuchy R."/>
            <person name="Gladieux P."/>
            <person name="Thoren M.H."/>
            <person name="Johannesson H."/>
        </authorList>
    </citation>
    <scope>NUCLEOTIDE SEQUENCE</scope>
    <source>
        <strain evidence="1">SMH4131-1</strain>
    </source>
</reference>
<dbReference type="AlphaFoldDB" id="A0AAE0J653"/>
<comment type="caution">
    <text evidence="1">The sequence shown here is derived from an EMBL/GenBank/DDBJ whole genome shotgun (WGS) entry which is preliminary data.</text>
</comment>
<reference evidence="1" key="1">
    <citation type="journal article" date="2023" name="Mol. Phylogenet. Evol.">
        <title>Genome-scale phylogeny and comparative genomics of the fungal order Sordariales.</title>
        <authorList>
            <person name="Hensen N."/>
            <person name="Bonometti L."/>
            <person name="Westerberg I."/>
            <person name="Brannstrom I.O."/>
            <person name="Guillou S."/>
            <person name="Cros-Aarteil S."/>
            <person name="Calhoun S."/>
            <person name="Haridas S."/>
            <person name="Kuo A."/>
            <person name="Mondo S."/>
            <person name="Pangilinan J."/>
            <person name="Riley R."/>
            <person name="LaButti K."/>
            <person name="Andreopoulos B."/>
            <person name="Lipzen A."/>
            <person name="Chen C."/>
            <person name="Yan M."/>
            <person name="Daum C."/>
            <person name="Ng V."/>
            <person name="Clum A."/>
            <person name="Steindorff A."/>
            <person name="Ohm R.A."/>
            <person name="Martin F."/>
            <person name="Silar P."/>
            <person name="Natvig D.O."/>
            <person name="Lalanne C."/>
            <person name="Gautier V."/>
            <person name="Ament-Velasquez S.L."/>
            <person name="Kruys A."/>
            <person name="Hutchinson M.I."/>
            <person name="Powell A.J."/>
            <person name="Barry K."/>
            <person name="Miller A.N."/>
            <person name="Grigoriev I.V."/>
            <person name="Debuchy R."/>
            <person name="Gladieux P."/>
            <person name="Hiltunen Thoren M."/>
            <person name="Johannesson H."/>
        </authorList>
    </citation>
    <scope>NUCLEOTIDE SEQUENCE</scope>
    <source>
        <strain evidence="1">SMH4131-1</strain>
    </source>
</reference>
<evidence type="ECO:0008006" key="3">
    <source>
        <dbReference type="Google" id="ProtNLM"/>
    </source>
</evidence>
<gene>
    <name evidence="1" type="ORF">B0T19DRAFT_411943</name>
</gene>